<comment type="function">
    <text evidence="10">A helicase/nuclease that prepares dsDNA breaks (DSB) for recombinational DNA repair. Binds to DSBs and unwinds DNA via a highly rapid and processive ATP-dependent bidirectional helicase activity. Unwinds dsDNA until it encounters a Chi (crossover hotspot instigator) sequence from the 3' direction. Cuts ssDNA a few nucleotides 3' to the Chi site. The properties and activities of the enzyme are changed at Chi. The Chi-altered holoenzyme produces a long 3'-ssDNA overhang and facilitates RecA-binding to the ssDNA for homologous DNA recombination and repair. Holoenzyme degrades any linearized DNA that is unable to undergo homologous recombination. In the holoenzyme this subunit recognizes the wild-type Chi sequence, and when added to isolated RecB increases its ATP-dependent helicase processivity.</text>
</comment>
<keyword evidence="5 10" id="KW-0347">Helicase</keyword>
<comment type="miscellaneous">
    <text evidence="10">In the RecBCD complex, RecB has a slow 3'-5' helicase, an exonuclease activity and loads RecA onto ssDNA, RecD has a fast 5'-3' helicase activity, while RecC stimulates the ATPase and processivity of the RecB helicase and contributes to recognition of the Chi site.</text>
</comment>
<dbReference type="PANTHER" id="PTHR30591:SF1">
    <property type="entry name" value="RECBCD ENZYME SUBUNIT RECC"/>
    <property type="match status" value="1"/>
</dbReference>
<dbReference type="InterPro" id="IPR013986">
    <property type="entry name" value="DExx_box_DNA_helicase_dom_sf"/>
</dbReference>
<evidence type="ECO:0000256" key="8">
    <source>
        <dbReference type="ARBA" id="ARBA00023125"/>
    </source>
</evidence>
<dbReference type="SUPFAM" id="SSF52540">
    <property type="entry name" value="P-loop containing nucleoside triphosphate hydrolases"/>
    <property type="match status" value="2"/>
</dbReference>
<gene>
    <name evidence="10" type="primary">recC</name>
    <name evidence="13" type="ORF">EV674_1084</name>
</gene>
<keyword evidence="9 10" id="KW-0234">DNA repair</keyword>
<evidence type="ECO:0000256" key="2">
    <source>
        <dbReference type="ARBA" id="ARBA00022741"/>
    </source>
</evidence>
<dbReference type="Gene3D" id="1.10.10.990">
    <property type="match status" value="1"/>
</dbReference>
<dbReference type="InterPro" id="IPR006697">
    <property type="entry name" value="RecC"/>
</dbReference>
<dbReference type="Pfam" id="PF04257">
    <property type="entry name" value="Exonuc_V_gamma"/>
    <property type="match status" value="1"/>
</dbReference>
<dbReference type="GO" id="GO:0003677">
    <property type="term" value="F:DNA binding"/>
    <property type="evidence" value="ECO:0007669"/>
    <property type="project" value="UniProtKB-UniRule"/>
</dbReference>
<dbReference type="InterPro" id="IPR011335">
    <property type="entry name" value="Restrct_endonuc-II-like"/>
</dbReference>
<evidence type="ECO:0000256" key="7">
    <source>
        <dbReference type="ARBA" id="ARBA00022840"/>
    </source>
</evidence>
<dbReference type="GO" id="GO:0008854">
    <property type="term" value="F:exodeoxyribonuclease V activity"/>
    <property type="evidence" value="ECO:0007669"/>
    <property type="project" value="InterPro"/>
</dbReference>
<evidence type="ECO:0000256" key="11">
    <source>
        <dbReference type="SAM" id="MobiDB-lite"/>
    </source>
</evidence>
<accession>A0A4R2NBU1</accession>
<evidence type="ECO:0000256" key="4">
    <source>
        <dbReference type="ARBA" id="ARBA00022801"/>
    </source>
</evidence>
<dbReference type="Gene3D" id="1.10.10.160">
    <property type="match status" value="1"/>
</dbReference>
<evidence type="ECO:0000256" key="6">
    <source>
        <dbReference type="ARBA" id="ARBA00022839"/>
    </source>
</evidence>
<evidence type="ECO:0000256" key="5">
    <source>
        <dbReference type="ARBA" id="ARBA00022806"/>
    </source>
</evidence>
<sequence>MPHPHPLPPGFIVLHGNRAEDLAQTLIAWLGRHPLQPLEEEVVLVQSSGMAEWLKMEMARQAGVCAAARVELPGRFVWRAYRQVLGAGAVPRESPLDKLPMTWRLMQLLPGVLAQPVFAPMAQYLRPTAQTAEWASEPASIAPDTARQLQLAAQLADLFDQYQNYRADWLQAWAAGHDTVTTPAGQPQALADDQRWQPALWRAVLESLPPEQRSATRPDLHRQALARLQGDEDFAGRVPRRLVVFGMSHIPGAYLELLAALAPHSQVILAVPNPCRFYWGDIIEGRELFRMERRRHHPRTGSPSAPPAWEDMHLHAHPLLAAWGRQGRDFVRQLDAFDDAAATAQRFPLLKIDLFGEAPETADTPLLTRVQQRIRDLEPLAVRHDDAPLARDDRSVVFHVAHSPVRELEVLQDQLLALLAQPGLAPRDIVVMVPDVQSMAPAIRAVFGQYPRHDARFIPFDIADLSAKASSPVIVALEWLLRLPTQRCGLSELVDLLEVPAIARRFGIAADQLPQLTQWMGGAGIRWGLHAQQRAQLGLAECGEQNSAWFGLQRMLLAYAAGALDDAPAAAAGWQGIEPYTEVGGLDAAVAGSLAHLLHTLDGWWQRSQQQATPEQWRDHAQWLLGALLRSTDEADAQALAALHDGLARWLRACEQAGFAQAVPLAALRHGWMDALQQPSLDQRFRAGGVTFCTLMPMRAIPFEVVCLLGMNDGDYPRRAPRSDFDLMNQRGMFRPGDRSRQHDDRQLMLEALLSARRVLYVSWTGRSVRDNSDQPPSVLVSQLRDYIAAAWGDEAVACRTTEHPLQPFSRRYFEAASPLRTYAREWRSVHGVLDEPLAIAPHDGTQGASVVLADDSAPLDMERLVRFLRNPVKAFFKERLGVGFWNPEDEPGDTEAFAFDGLENYQLVAAQLQHWPAPPQCDAAQLQSLVASRLGALQRAGDLPMAGLGTRKKQELQATLTAMASAWAALGQAFGQRTERIAVQHQSQGVVLRDWIDGVYQRQANAAPEAVQAAGASQRAWVQLQPSKVSAKGKPRPDKLLAPWVRTLLAAAAGQPLQGCVVGQDAVLHIQPMSPAQATESLNTLCALWQLGQQAPLPLPLNTALEMATITALTPPAEQEKAYDQAQAAYEGSDYSDSQQRAEVREMCLARTFADFDALCAARAPDGLGLADWAPQVYGPLLQWARECITVQPHAPEADADAAPAPEADAAAPPAKVTTKAKTKAKTKANADA</sequence>
<dbReference type="HAMAP" id="MF_01486">
    <property type="entry name" value="RecC"/>
    <property type="match status" value="1"/>
</dbReference>
<dbReference type="AlphaFoldDB" id="A0A4R2NBU1"/>
<keyword evidence="4 10" id="KW-0378">Hydrolase</keyword>
<keyword evidence="14" id="KW-1185">Reference proteome</keyword>
<comment type="caution">
    <text evidence="13">The sequence shown here is derived from an EMBL/GenBank/DDBJ whole genome shotgun (WGS) entry which is preliminary data.</text>
</comment>
<keyword evidence="2 10" id="KW-0547">Nucleotide-binding</keyword>
<dbReference type="GO" id="GO:0009338">
    <property type="term" value="C:exodeoxyribonuclease V complex"/>
    <property type="evidence" value="ECO:0007669"/>
    <property type="project" value="InterPro"/>
</dbReference>
<dbReference type="Proteomes" id="UP000295182">
    <property type="component" value="Unassembled WGS sequence"/>
</dbReference>
<evidence type="ECO:0000259" key="12">
    <source>
        <dbReference type="Pfam" id="PF17946"/>
    </source>
</evidence>
<dbReference type="RefSeq" id="WP_119012527.1">
    <property type="nucleotide sequence ID" value="NZ_QXNC01000006.1"/>
</dbReference>
<evidence type="ECO:0000313" key="13">
    <source>
        <dbReference type="EMBL" id="TCP18639.1"/>
    </source>
</evidence>
<dbReference type="GO" id="GO:0000724">
    <property type="term" value="P:double-strand break repair via homologous recombination"/>
    <property type="evidence" value="ECO:0007669"/>
    <property type="project" value="UniProtKB-UniRule"/>
</dbReference>
<dbReference type="PANTHER" id="PTHR30591">
    <property type="entry name" value="RECBCD ENZYME SUBUNIT RECC"/>
    <property type="match status" value="1"/>
</dbReference>
<reference evidence="13 14" key="1">
    <citation type="submission" date="2019-03" db="EMBL/GenBank/DDBJ databases">
        <title>Genomic Encyclopedia of Type Strains, Phase IV (KMG-IV): sequencing the most valuable type-strain genomes for metagenomic binning, comparative biology and taxonomic classification.</title>
        <authorList>
            <person name="Goeker M."/>
        </authorList>
    </citation>
    <scope>NUCLEOTIDE SEQUENCE [LARGE SCALE GENOMIC DNA]</scope>
    <source>
        <strain evidence="13 14">DSM 1837</strain>
    </source>
</reference>
<name>A0A4R2NBU1_9BURK</name>
<evidence type="ECO:0000256" key="9">
    <source>
        <dbReference type="ARBA" id="ARBA00023204"/>
    </source>
</evidence>
<dbReference type="PIRSF" id="PIRSF000980">
    <property type="entry name" value="RecC"/>
    <property type="match status" value="1"/>
</dbReference>
<keyword evidence="7 10" id="KW-0067">ATP-binding</keyword>
<dbReference type="Gene3D" id="3.40.50.10930">
    <property type="match status" value="1"/>
</dbReference>
<organism evidence="13 14">
    <name type="scientific">Simplicispira metamorpha</name>
    <dbReference type="NCBI Taxonomy" id="80881"/>
    <lineage>
        <taxon>Bacteria</taxon>
        <taxon>Pseudomonadati</taxon>
        <taxon>Pseudomonadota</taxon>
        <taxon>Betaproteobacteria</taxon>
        <taxon>Burkholderiales</taxon>
        <taxon>Comamonadaceae</taxon>
        <taxon>Simplicispira</taxon>
    </lineage>
</organism>
<dbReference type="EMBL" id="SLXH01000008">
    <property type="protein sequence ID" value="TCP18639.1"/>
    <property type="molecule type" value="Genomic_DNA"/>
</dbReference>
<dbReference type="Gene3D" id="3.40.50.300">
    <property type="entry name" value="P-loop containing nucleotide triphosphate hydrolases"/>
    <property type="match status" value="2"/>
</dbReference>
<keyword evidence="6 10" id="KW-0269">Exonuclease</keyword>
<keyword evidence="3 10" id="KW-0227">DNA damage</keyword>
<dbReference type="OrthoDB" id="9762834at2"/>
<evidence type="ECO:0000256" key="1">
    <source>
        <dbReference type="ARBA" id="ARBA00022722"/>
    </source>
</evidence>
<dbReference type="NCBIfam" id="TIGR01450">
    <property type="entry name" value="recC"/>
    <property type="match status" value="1"/>
</dbReference>
<keyword evidence="8 10" id="KW-0238">DNA-binding</keyword>
<dbReference type="Pfam" id="PF17946">
    <property type="entry name" value="RecC_C"/>
    <property type="match status" value="1"/>
</dbReference>
<evidence type="ECO:0000313" key="14">
    <source>
        <dbReference type="Proteomes" id="UP000295182"/>
    </source>
</evidence>
<dbReference type="InterPro" id="IPR041500">
    <property type="entry name" value="RecC_C"/>
</dbReference>
<feature type="compositionally biased region" description="Low complexity" evidence="11">
    <location>
        <begin position="1202"/>
        <end position="1219"/>
    </location>
</feature>
<comment type="subunit">
    <text evidence="10">Heterotrimer of RecB, RecC and RecD. All subunits contribute to DNA-binding.</text>
</comment>
<protein>
    <recommendedName>
        <fullName evidence="10">RecBCD enzyme subunit RecC</fullName>
    </recommendedName>
    <alternativeName>
        <fullName evidence="10">Exonuclease V subunit RecC</fullName>
        <shortName evidence="10">ExoV subunit RecC</shortName>
    </alternativeName>
    <alternativeName>
        <fullName evidence="10">Helicase/nuclease RecBCD subunit RecC</fullName>
    </alternativeName>
</protein>
<evidence type="ECO:0000256" key="3">
    <source>
        <dbReference type="ARBA" id="ARBA00022763"/>
    </source>
</evidence>
<dbReference type="SUPFAM" id="SSF52980">
    <property type="entry name" value="Restriction endonuclease-like"/>
    <property type="match status" value="1"/>
</dbReference>
<proteinExistence type="inferred from homology"/>
<dbReference type="GO" id="GO:0005524">
    <property type="term" value="F:ATP binding"/>
    <property type="evidence" value="ECO:0007669"/>
    <property type="project" value="UniProtKB-UniRule"/>
</dbReference>
<feature type="domain" description="RecC C-terminal" evidence="12">
    <location>
        <begin position="859"/>
        <end position="1109"/>
    </location>
</feature>
<keyword evidence="1 10" id="KW-0540">Nuclease</keyword>
<dbReference type="GO" id="GO:0003678">
    <property type="term" value="F:DNA helicase activity"/>
    <property type="evidence" value="ECO:0007669"/>
    <property type="project" value="UniProtKB-UniRule"/>
</dbReference>
<evidence type="ECO:0000256" key="10">
    <source>
        <dbReference type="HAMAP-Rule" id="MF_01486"/>
    </source>
</evidence>
<feature type="region of interest" description="Disordered" evidence="11">
    <location>
        <begin position="1196"/>
        <end position="1234"/>
    </location>
</feature>
<comment type="similarity">
    <text evidence="10">Belongs to the RecC family.</text>
</comment>
<dbReference type="InterPro" id="IPR027417">
    <property type="entry name" value="P-loop_NTPase"/>
</dbReference>